<protein>
    <recommendedName>
        <fullName evidence="3">NusG-like N-terminal domain-containing protein</fullName>
    </recommendedName>
</protein>
<evidence type="ECO:0000313" key="5">
    <source>
        <dbReference type="Proteomes" id="UP001055093"/>
    </source>
</evidence>
<keyword evidence="1" id="KW-0804">Transcription</keyword>
<accession>A0ABQ4V2V3</accession>
<dbReference type="Pfam" id="PF02357">
    <property type="entry name" value="NusG"/>
    <property type="match status" value="1"/>
</dbReference>
<dbReference type="InterPro" id="IPR036735">
    <property type="entry name" value="NGN_dom_sf"/>
</dbReference>
<feature type="region of interest" description="Disordered" evidence="2">
    <location>
        <begin position="1"/>
        <end position="35"/>
    </location>
</feature>
<gene>
    <name evidence="4" type="ORF">BGCPKDLD_3830</name>
</gene>
<dbReference type="InterPro" id="IPR006645">
    <property type="entry name" value="NGN-like_dom"/>
</dbReference>
<comment type="caution">
    <text evidence="4">The sequence shown here is derived from an EMBL/GenBank/DDBJ whole genome shotgun (WGS) entry which is preliminary data.</text>
</comment>
<evidence type="ECO:0000259" key="3">
    <source>
        <dbReference type="Pfam" id="PF02357"/>
    </source>
</evidence>
<name>A0ABQ4V2V3_9HYPH</name>
<dbReference type="Proteomes" id="UP001055093">
    <property type="component" value="Unassembled WGS sequence"/>
</dbReference>
<proteinExistence type="predicted"/>
<evidence type="ECO:0000256" key="1">
    <source>
        <dbReference type="ARBA" id="ARBA00023163"/>
    </source>
</evidence>
<dbReference type="SUPFAM" id="SSF82679">
    <property type="entry name" value="N-utilization substance G protein NusG, N-terminal domain"/>
    <property type="match status" value="1"/>
</dbReference>
<dbReference type="EMBL" id="BPRE01000013">
    <property type="protein sequence ID" value="GJE77227.1"/>
    <property type="molecule type" value="Genomic_DNA"/>
</dbReference>
<keyword evidence="5" id="KW-1185">Reference proteome</keyword>
<feature type="domain" description="NusG-like N-terminal" evidence="3">
    <location>
        <begin position="49"/>
        <end position="107"/>
    </location>
</feature>
<dbReference type="RefSeq" id="WP_238308346.1">
    <property type="nucleotide sequence ID" value="NZ_BPRE01000013.1"/>
</dbReference>
<evidence type="ECO:0000313" key="4">
    <source>
        <dbReference type="EMBL" id="GJE77227.1"/>
    </source>
</evidence>
<dbReference type="Gene3D" id="3.30.70.940">
    <property type="entry name" value="NusG, N-terminal domain"/>
    <property type="match status" value="1"/>
</dbReference>
<organism evidence="4 5">
    <name type="scientific">Methylorubrum suomiense</name>
    <dbReference type="NCBI Taxonomy" id="144191"/>
    <lineage>
        <taxon>Bacteria</taxon>
        <taxon>Pseudomonadati</taxon>
        <taxon>Pseudomonadota</taxon>
        <taxon>Alphaproteobacteria</taxon>
        <taxon>Hyphomicrobiales</taxon>
        <taxon>Methylobacteriaceae</taxon>
        <taxon>Methylorubrum</taxon>
    </lineage>
</organism>
<reference evidence="4" key="1">
    <citation type="journal article" date="2021" name="Front. Microbiol.">
        <title>Comprehensive Comparative Genomics and Phenotyping of Methylobacterium Species.</title>
        <authorList>
            <person name="Alessa O."/>
            <person name="Ogura Y."/>
            <person name="Fujitani Y."/>
            <person name="Takami H."/>
            <person name="Hayashi T."/>
            <person name="Sahin N."/>
            <person name="Tani A."/>
        </authorList>
    </citation>
    <scope>NUCLEOTIDE SEQUENCE</scope>
    <source>
        <strain evidence="4">DSM 14458</strain>
    </source>
</reference>
<reference evidence="4" key="2">
    <citation type="submission" date="2021-08" db="EMBL/GenBank/DDBJ databases">
        <authorList>
            <person name="Tani A."/>
            <person name="Ola A."/>
            <person name="Ogura Y."/>
            <person name="Katsura K."/>
            <person name="Hayashi T."/>
        </authorList>
    </citation>
    <scope>NUCLEOTIDE SEQUENCE</scope>
    <source>
        <strain evidence="4">DSM 14458</strain>
    </source>
</reference>
<sequence length="288" mass="31979">MGAKMYGSRNGFQSDNDNYRWKPNAAGEIPIPPDERRGAPIIENEPGMGWFCIVTNPQGEFHCADGLSDAGIATYVPTETYWQRRKKGKEAYPTELQRPLLRGYVFALLPLPIARQGNSGTTYELPPSWSPLFARDGWGQSKLKVHHVLGLHGVPVAMPLEYKNADGQRCGLAPLADEERLGWFDERKRPVLVAEQGRMKAQAEADAAKAEEIRRRAALPVWAGDVVRPTKGPLAGRPYVAENDNDESGHVRIITEMFGRAVITRISVKDLENLTRPEVNGVSALRRA</sequence>
<evidence type="ECO:0000256" key="2">
    <source>
        <dbReference type="SAM" id="MobiDB-lite"/>
    </source>
</evidence>